<dbReference type="GO" id="GO:0007165">
    <property type="term" value="P:signal transduction"/>
    <property type="evidence" value="ECO:0007669"/>
    <property type="project" value="UniProtKB-KW"/>
</dbReference>
<dbReference type="CDD" id="cd12912">
    <property type="entry name" value="PDC2_MCP_like"/>
    <property type="match status" value="1"/>
</dbReference>
<evidence type="ECO:0000256" key="1">
    <source>
        <dbReference type="ARBA" id="ARBA00004429"/>
    </source>
</evidence>
<dbReference type="PROSITE" id="PS50111">
    <property type="entry name" value="CHEMOTAXIS_TRANSDUC_2"/>
    <property type="match status" value="1"/>
</dbReference>
<dbReference type="CDD" id="cd11386">
    <property type="entry name" value="MCP_signal"/>
    <property type="match status" value="1"/>
</dbReference>
<evidence type="ECO:0000256" key="10">
    <source>
        <dbReference type="PROSITE-ProRule" id="PRU00284"/>
    </source>
</evidence>
<dbReference type="Pfam" id="PF00015">
    <property type="entry name" value="MCPsignal"/>
    <property type="match status" value="1"/>
</dbReference>
<evidence type="ECO:0000313" key="16">
    <source>
        <dbReference type="Proteomes" id="UP000202440"/>
    </source>
</evidence>
<dbReference type="SMART" id="SM00304">
    <property type="entry name" value="HAMP"/>
    <property type="match status" value="1"/>
</dbReference>
<evidence type="ECO:0000256" key="5">
    <source>
        <dbReference type="ARBA" id="ARBA00022692"/>
    </source>
</evidence>
<evidence type="ECO:0000259" key="13">
    <source>
        <dbReference type="PROSITE" id="PS50192"/>
    </source>
</evidence>
<reference evidence="15 16" key="1">
    <citation type="submission" date="2017-07" db="EMBL/GenBank/DDBJ databases">
        <title>Annotated genome sequence of Bacterioplanes sanyensis isolated from Red Sea.</title>
        <authorList>
            <person name="Rehman Z.U."/>
        </authorList>
    </citation>
    <scope>NUCLEOTIDE SEQUENCE [LARGE SCALE GENOMIC DNA]</scope>
    <source>
        <strain evidence="15 16">NV9</strain>
    </source>
</reference>
<dbReference type="GO" id="GO:0006935">
    <property type="term" value="P:chemotaxis"/>
    <property type="evidence" value="ECO:0007669"/>
    <property type="project" value="UniProtKB-KW"/>
</dbReference>
<evidence type="ECO:0000259" key="12">
    <source>
        <dbReference type="PROSITE" id="PS50111"/>
    </source>
</evidence>
<keyword evidence="2" id="KW-1003">Cell membrane</keyword>
<evidence type="ECO:0000256" key="3">
    <source>
        <dbReference type="ARBA" id="ARBA00022500"/>
    </source>
</evidence>
<dbReference type="PROSITE" id="PS50192">
    <property type="entry name" value="T_SNARE"/>
    <property type="match status" value="1"/>
</dbReference>
<evidence type="ECO:0000313" key="15">
    <source>
        <dbReference type="EMBL" id="ASP37340.1"/>
    </source>
</evidence>
<dbReference type="InterPro" id="IPR033479">
    <property type="entry name" value="dCache_1"/>
</dbReference>
<dbReference type="SUPFAM" id="SSF58104">
    <property type="entry name" value="Methyl-accepting chemotaxis protein (MCP) signaling domain"/>
    <property type="match status" value="1"/>
</dbReference>
<keyword evidence="8 10" id="KW-0807">Transducer</keyword>
<dbReference type="RefSeq" id="WP_094058558.1">
    <property type="nucleotide sequence ID" value="NZ_CP022530.1"/>
</dbReference>
<dbReference type="Gene3D" id="1.10.287.950">
    <property type="entry name" value="Methyl-accepting chemotaxis protein"/>
    <property type="match status" value="1"/>
</dbReference>
<dbReference type="EMBL" id="CP022530">
    <property type="protein sequence ID" value="ASP37340.1"/>
    <property type="molecule type" value="Genomic_DNA"/>
</dbReference>
<dbReference type="FunFam" id="1.10.287.950:FF:000001">
    <property type="entry name" value="Methyl-accepting chemotaxis sensory transducer"/>
    <property type="match status" value="1"/>
</dbReference>
<name>A0A222FF06_9GAMM</name>
<dbReference type="PROSITE" id="PS50885">
    <property type="entry name" value="HAMP"/>
    <property type="match status" value="1"/>
</dbReference>
<keyword evidence="4" id="KW-0997">Cell inner membrane</keyword>
<dbReference type="Pfam" id="PF02743">
    <property type="entry name" value="dCache_1"/>
    <property type="match status" value="1"/>
</dbReference>
<sequence length="647" mass="70233">MSIRTRLTLALLSAVVLPLLIITLLVTQKISQQAIDDFQQRAEAEIQHIDTAFTLYLNGLAEDATFLSRSFILKRLDDNTSTYFGAERPSFAQRSGSPEAEAYALLEDFGESRPDLAFVWLALENGGYVQWPTSNVGNYDPRQRPWYTTTMANPGRPVRPAAYEDITTGVALLDYLHTFTTNSGLKGVVGVDVTLGKLTDMVKSVRLGEEGYLILIEETGTVLADGHDSDNNFKSTRDLGRAYDDLFRNNGFMQVELHGRQWFAQAMTSPELGWKFIGLIPEDEVYATANSLRNNIILISLALIAAFAALGYWISTLIAKPIIAVTDGLEEVAGGEGDLTRRLQVNSEDESGKMADAFNCFVTMIHSLVGDIKQGASGVKGQAENTLNFSMQMTDGADKQRNAIEQVSTAFNEMVATANEVARNCNDTAVAADTSQQHVQEGRDYIDKTSSAVQQLEAVIQGSNDAMGALADESKNITVILDTIRGIAEQTNLLALNAAIEAARAGEQGRGFAVVADEVRTLAARTAESTEEIDGLISSLVNRTSDVSNKLSSSLEHAHATTQATEQTGEVFSRIQESVTAIRDMATQIAAAAEEQHQVAEEINQNIIDINSQANNSADIAAQLQQNSASMGDVAAELNQLVSRFRL</sequence>
<evidence type="ECO:0000259" key="14">
    <source>
        <dbReference type="PROSITE" id="PS50885"/>
    </source>
</evidence>
<keyword evidence="16" id="KW-1185">Reference proteome</keyword>
<keyword evidence="5 11" id="KW-0812">Transmembrane</keyword>
<evidence type="ECO:0000256" key="11">
    <source>
        <dbReference type="SAM" id="Phobius"/>
    </source>
</evidence>
<evidence type="ECO:0000256" key="4">
    <source>
        <dbReference type="ARBA" id="ARBA00022519"/>
    </source>
</evidence>
<organism evidence="15 16">
    <name type="scientific">Bacterioplanes sanyensis</name>
    <dbReference type="NCBI Taxonomy" id="1249553"/>
    <lineage>
        <taxon>Bacteria</taxon>
        <taxon>Pseudomonadati</taxon>
        <taxon>Pseudomonadota</taxon>
        <taxon>Gammaproteobacteria</taxon>
        <taxon>Oceanospirillales</taxon>
        <taxon>Oceanospirillaceae</taxon>
        <taxon>Bacterioplanes</taxon>
    </lineage>
</organism>
<dbReference type="InterPro" id="IPR003660">
    <property type="entry name" value="HAMP_dom"/>
</dbReference>
<dbReference type="InterPro" id="IPR004089">
    <property type="entry name" value="MCPsignal_dom"/>
</dbReference>
<dbReference type="Pfam" id="PF00672">
    <property type="entry name" value="HAMP"/>
    <property type="match status" value="1"/>
</dbReference>
<keyword evidence="6 11" id="KW-1133">Transmembrane helix</keyword>
<dbReference type="AlphaFoldDB" id="A0A222FF06"/>
<gene>
    <name evidence="15" type="ORF">CHH28_00970</name>
</gene>
<evidence type="ECO:0000256" key="2">
    <source>
        <dbReference type="ARBA" id="ARBA00022475"/>
    </source>
</evidence>
<accession>A0A222FF06</accession>
<feature type="domain" description="HAMP" evidence="14">
    <location>
        <begin position="316"/>
        <end position="370"/>
    </location>
</feature>
<evidence type="ECO:0000256" key="6">
    <source>
        <dbReference type="ARBA" id="ARBA00022989"/>
    </source>
</evidence>
<protein>
    <submittedName>
        <fullName evidence="15">Chemotaxis protein</fullName>
    </submittedName>
</protein>
<feature type="transmembrane region" description="Helical" evidence="11">
    <location>
        <begin position="296"/>
        <end position="314"/>
    </location>
</feature>
<evidence type="ECO:0000256" key="7">
    <source>
        <dbReference type="ARBA" id="ARBA00023136"/>
    </source>
</evidence>
<dbReference type="KEGG" id="bsan:CHH28_00970"/>
<evidence type="ECO:0000256" key="8">
    <source>
        <dbReference type="ARBA" id="ARBA00023224"/>
    </source>
</evidence>
<keyword evidence="3" id="KW-0145">Chemotaxis</keyword>
<dbReference type="OrthoDB" id="9760371at2"/>
<keyword evidence="7 11" id="KW-0472">Membrane</keyword>
<evidence type="ECO:0000256" key="9">
    <source>
        <dbReference type="ARBA" id="ARBA00029447"/>
    </source>
</evidence>
<comment type="subcellular location">
    <subcellularLocation>
        <location evidence="1">Cell inner membrane</location>
        <topology evidence="1">Multi-pass membrane protein</topology>
    </subcellularLocation>
</comment>
<dbReference type="CDD" id="cd06225">
    <property type="entry name" value="HAMP"/>
    <property type="match status" value="1"/>
</dbReference>
<dbReference type="InterPro" id="IPR000727">
    <property type="entry name" value="T_SNARE_dom"/>
</dbReference>
<dbReference type="PANTHER" id="PTHR32089:SF112">
    <property type="entry name" value="LYSOZYME-LIKE PROTEIN-RELATED"/>
    <property type="match status" value="1"/>
</dbReference>
<feature type="domain" description="Methyl-accepting transducer" evidence="12">
    <location>
        <begin position="375"/>
        <end position="611"/>
    </location>
</feature>
<dbReference type="GO" id="GO:0005886">
    <property type="term" value="C:plasma membrane"/>
    <property type="evidence" value="ECO:0007669"/>
    <property type="project" value="UniProtKB-SubCell"/>
</dbReference>
<feature type="domain" description="T-SNARE coiled-coil homology" evidence="13">
    <location>
        <begin position="562"/>
        <end position="624"/>
    </location>
</feature>
<dbReference type="Gene3D" id="3.30.450.20">
    <property type="entry name" value="PAS domain"/>
    <property type="match status" value="2"/>
</dbReference>
<dbReference type="PANTHER" id="PTHR32089">
    <property type="entry name" value="METHYL-ACCEPTING CHEMOTAXIS PROTEIN MCPB"/>
    <property type="match status" value="1"/>
</dbReference>
<proteinExistence type="inferred from homology"/>
<dbReference type="Proteomes" id="UP000202440">
    <property type="component" value="Chromosome"/>
</dbReference>
<dbReference type="SMART" id="SM00283">
    <property type="entry name" value="MA"/>
    <property type="match status" value="1"/>
</dbReference>
<comment type="similarity">
    <text evidence="9">Belongs to the methyl-accepting chemotaxis (MCP) protein family.</text>
</comment>